<evidence type="ECO:0000313" key="2">
    <source>
        <dbReference type="Proteomes" id="UP000078340"/>
    </source>
</evidence>
<gene>
    <name evidence="1" type="ORF">VFPFJ_07153</name>
</gene>
<proteinExistence type="predicted"/>
<comment type="caution">
    <text evidence="1">The sequence shown here is derived from an EMBL/GenBank/DDBJ whole genome shotgun (WGS) entry which is preliminary data.</text>
</comment>
<name>A0A179HGE3_PURLI</name>
<dbReference type="Proteomes" id="UP000078340">
    <property type="component" value="Unassembled WGS sequence"/>
</dbReference>
<organism evidence="1 2">
    <name type="scientific">Purpureocillium lilacinum</name>
    <name type="common">Paecilomyces lilacinus</name>
    <dbReference type="NCBI Taxonomy" id="33203"/>
    <lineage>
        <taxon>Eukaryota</taxon>
        <taxon>Fungi</taxon>
        <taxon>Dikarya</taxon>
        <taxon>Ascomycota</taxon>
        <taxon>Pezizomycotina</taxon>
        <taxon>Sordariomycetes</taxon>
        <taxon>Hypocreomycetidae</taxon>
        <taxon>Hypocreales</taxon>
        <taxon>Ophiocordycipitaceae</taxon>
        <taxon>Purpureocillium</taxon>
    </lineage>
</organism>
<protein>
    <submittedName>
        <fullName evidence="1">Uracil DNA glycosylase superfamily domain-containing protein</fullName>
    </submittedName>
</protein>
<reference evidence="1 2" key="1">
    <citation type="submission" date="2016-02" db="EMBL/GenBank/DDBJ databases">
        <title>Biosynthesis of antibiotic leucinostatins and their inhibition on Phytophthora in bio-control Purpureocillium lilacinum.</title>
        <authorList>
            <person name="Wang G."/>
            <person name="Liu Z."/>
            <person name="Lin R."/>
            <person name="Li E."/>
            <person name="Mao Z."/>
            <person name="Ling J."/>
            <person name="Yin W."/>
            <person name="Xie B."/>
        </authorList>
    </citation>
    <scope>NUCLEOTIDE SEQUENCE [LARGE SCALE GENOMIC DNA]</scope>
    <source>
        <strain evidence="1">PLFJ-1</strain>
    </source>
</reference>
<accession>A0A179HGE3</accession>
<sequence>MEGRAGGGWLRQALRRARETQLWAKGRWATSALRCAGVNSWLLKLFWDRHSRRLFPSFAPSQVECRWDMTWSECGTRQTGTNWPLWTPRGRIEDKDVWPTSCRLRGSRRQHLLLMKHLWLRSRPHRSPLGPCLVSLPTGLCCLVGRRGVRPHAIERDERTTG</sequence>
<evidence type="ECO:0000313" key="1">
    <source>
        <dbReference type="EMBL" id="OAQ88688.1"/>
    </source>
</evidence>
<dbReference type="EMBL" id="LSBI01000006">
    <property type="protein sequence ID" value="OAQ88688.1"/>
    <property type="molecule type" value="Genomic_DNA"/>
</dbReference>
<dbReference type="AlphaFoldDB" id="A0A179HGE3"/>